<protein>
    <submittedName>
        <fullName evidence="6">Restriction endonuclease subunit S</fullName>
        <ecNumber evidence="6">3.1.21.-</ecNumber>
    </submittedName>
</protein>
<evidence type="ECO:0000313" key="7">
    <source>
        <dbReference type="Proteomes" id="UP001596047"/>
    </source>
</evidence>
<organism evidence="6 7">
    <name type="scientific">Paenibacillus solisilvae</name>
    <dbReference type="NCBI Taxonomy" id="2486751"/>
    <lineage>
        <taxon>Bacteria</taxon>
        <taxon>Bacillati</taxon>
        <taxon>Bacillota</taxon>
        <taxon>Bacilli</taxon>
        <taxon>Bacillales</taxon>
        <taxon>Paenibacillaceae</taxon>
        <taxon>Paenibacillus</taxon>
    </lineage>
</organism>
<dbReference type="InterPro" id="IPR000055">
    <property type="entry name" value="Restrct_endonuc_typeI_TRD"/>
</dbReference>
<dbReference type="InterPro" id="IPR051212">
    <property type="entry name" value="Type-I_RE_S_subunit"/>
</dbReference>
<dbReference type="RefSeq" id="WP_379187511.1">
    <property type="nucleotide sequence ID" value="NZ_JBHSOW010000028.1"/>
</dbReference>
<dbReference type="EMBL" id="JBHSOW010000028">
    <property type="protein sequence ID" value="MFC5649022.1"/>
    <property type="molecule type" value="Genomic_DNA"/>
</dbReference>
<dbReference type="GO" id="GO:0016787">
    <property type="term" value="F:hydrolase activity"/>
    <property type="evidence" value="ECO:0007669"/>
    <property type="project" value="UniProtKB-KW"/>
</dbReference>
<proteinExistence type="inferred from homology"/>
<dbReference type="PANTHER" id="PTHR43140">
    <property type="entry name" value="TYPE-1 RESTRICTION ENZYME ECOKI SPECIFICITY PROTEIN"/>
    <property type="match status" value="1"/>
</dbReference>
<dbReference type="Gene3D" id="3.90.220.20">
    <property type="entry name" value="DNA methylase specificity domains"/>
    <property type="match status" value="2"/>
</dbReference>
<keyword evidence="2" id="KW-0680">Restriction system</keyword>
<keyword evidence="7" id="KW-1185">Reference proteome</keyword>
<keyword evidence="6" id="KW-0378">Hydrolase</keyword>
<comment type="caution">
    <text evidence="6">The sequence shown here is derived from an EMBL/GenBank/DDBJ whole genome shotgun (WGS) entry which is preliminary data.</text>
</comment>
<dbReference type="SUPFAM" id="SSF116734">
    <property type="entry name" value="DNA methylase specificity domain"/>
    <property type="match status" value="2"/>
</dbReference>
<reference evidence="7" key="1">
    <citation type="journal article" date="2019" name="Int. J. Syst. Evol. Microbiol.">
        <title>The Global Catalogue of Microorganisms (GCM) 10K type strain sequencing project: providing services to taxonomists for standard genome sequencing and annotation.</title>
        <authorList>
            <consortium name="The Broad Institute Genomics Platform"/>
            <consortium name="The Broad Institute Genome Sequencing Center for Infectious Disease"/>
            <person name="Wu L."/>
            <person name="Ma J."/>
        </authorList>
    </citation>
    <scope>NUCLEOTIDE SEQUENCE [LARGE SCALE GENOMIC DNA]</scope>
    <source>
        <strain evidence="7">CGMCC 1.3240</strain>
    </source>
</reference>
<evidence type="ECO:0000256" key="4">
    <source>
        <dbReference type="ARBA" id="ARBA00038652"/>
    </source>
</evidence>
<accession>A0ABW0VVK6</accession>
<evidence type="ECO:0000313" key="6">
    <source>
        <dbReference type="EMBL" id="MFC5649022.1"/>
    </source>
</evidence>
<evidence type="ECO:0000256" key="3">
    <source>
        <dbReference type="ARBA" id="ARBA00023125"/>
    </source>
</evidence>
<evidence type="ECO:0000256" key="2">
    <source>
        <dbReference type="ARBA" id="ARBA00022747"/>
    </source>
</evidence>
<gene>
    <name evidence="6" type="ORF">ACFPYJ_07740</name>
</gene>
<keyword evidence="3" id="KW-0238">DNA-binding</keyword>
<sequence>MSIYRFYKKADTSVAIAKIVFNHLFSVSTIKKISDIAGSTSGGTPSRSMSEYYNGDIPWIKSGELNDGIITSCEEFISDLGLKNSSAKIYPKGSLVLALYGATVGKTGIIGFEAASNQAVCAIFPNGEVDNDYLFWFLRQKRQEFIASSFGGAQPNISQKVVKDTLLPVPDLDIQKQVASFLYQCEKDGTINSDFVLKETLENIDKYYNITLCCDELESSMELKGELLSNLRQSILQEAVQGKLVPQDPNDEPASVLLEKIKAEKEQLINDKKIKKEKPLPKIAEDKILYELPQGWEWVRFQDILHEIKYGTSKKCQYETGNTPVLRIPNIKNGGIDFSDLKYTDLSESEREELALEENDLLMIRSNGSSSLVGRIARISSNAYGFSYAGYLVRLRCAKSFISINYLLLAFNSKLIRNQIEVPIRTTSGVKNINTNEISKLVFPLPPLEEQKRIVEKVFQYMAVCNELEKTVEQSKQDSEMLMQFVLQEAFQSA</sequence>
<dbReference type="Proteomes" id="UP001596047">
    <property type="component" value="Unassembled WGS sequence"/>
</dbReference>
<dbReference type="GO" id="GO:0004519">
    <property type="term" value="F:endonuclease activity"/>
    <property type="evidence" value="ECO:0007669"/>
    <property type="project" value="UniProtKB-KW"/>
</dbReference>
<name>A0ABW0VVK6_9BACL</name>
<dbReference type="Pfam" id="PF01420">
    <property type="entry name" value="Methylase_S"/>
    <property type="match status" value="2"/>
</dbReference>
<feature type="domain" description="Type I restriction modification DNA specificity" evidence="5">
    <location>
        <begin position="293"/>
        <end position="473"/>
    </location>
</feature>
<dbReference type="EC" id="3.1.21.-" evidence="6"/>
<dbReference type="CDD" id="cd17517">
    <property type="entry name" value="RMtype1_S_EcoKI_StySPI-TRD2-CR2_like"/>
    <property type="match status" value="1"/>
</dbReference>
<keyword evidence="6" id="KW-0255">Endonuclease</keyword>
<comment type="subunit">
    <text evidence="4">The methyltransferase is composed of M and S polypeptides.</text>
</comment>
<evidence type="ECO:0000259" key="5">
    <source>
        <dbReference type="Pfam" id="PF01420"/>
    </source>
</evidence>
<evidence type="ECO:0000256" key="1">
    <source>
        <dbReference type="ARBA" id="ARBA00010923"/>
    </source>
</evidence>
<feature type="domain" description="Type I restriction modification DNA specificity" evidence="5">
    <location>
        <begin position="30"/>
        <end position="187"/>
    </location>
</feature>
<dbReference type="InterPro" id="IPR044946">
    <property type="entry name" value="Restrct_endonuc_typeI_TRD_sf"/>
</dbReference>
<dbReference type="CDD" id="cd17515">
    <property type="entry name" value="RMtype1_S_MjaORF132P_Sau1132ORF3780P-TRD1-CR1_like"/>
    <property type="match status" value="1"/>
</dbReference>
<dbReference type="PANTHER" id="PTHR43140:SF1">
    <property type="entry name" value="TYPE I RESTRICTION ENZYME ECOKI SPECIFICITY SUBUNIT"/>
    <property type="match status" value="1"/>
</dbReference>
<keyword evidence="6" id="KW-0540">Nuclease</keyword>
<comment type="similarity">
    <text evidence="1">Belongs to the type-I restriction system S methylase family.</text>
</comment>